<keyword evidence="2" id="KW-1185">Reference proteome</keyword>
<dbReference type="Proteomes" id="UP001595764">
    <property type="component" value="Unassembled WGS sequence"/>
</dbReference>
<gene>
    <name evidence="1" type="ORF">ACFORO_12510</name>
</gene>
<sequence length="333" mass="35925">MTVHPIAPYARTMFAQGWAISGGPMTDRVKAGCLAAVEHACEHADDPAVLETTLRLGHLEGTWAKVYERRTALHDDLLATVLASWRALVRQLDVGPLVRWYRAGEGLTEAYTDDPNIARATDAARVLLHALPEADGWQQIRQELRDGIIAAQTEGQVGALAIAADTLNLPGFNFDTAYDHIHSALSQLDTTWADADAWLRQIVQGNAGDLGRRLASLVKADADYDDMVDAAHDILGTGSEDVRAVSTVVDLAVHQSLTTGAMNLWGREGVQQVDFITAGDSRVCPVCDRAEGGGPYDLNNDPPRPPLHPLCRCTLTATNPISPLTLSPFLEAV</sequence>
<organism evidence="1 2">
    <name type="scientific">Amycolatopsis halotolerans</name>
    <dbReference type="NCBI Taxonomy" id="330083"/>
    <lineage>
        <taxon>Bacteria</taxon>
        <taxon>Bacillati</taxon>
        <taxon>Actinomycetota</taxon>
        <taxon>Actinomycetes</taxon>
        <taxon>Pseudonocardiales</taxon>
        <taxon>Pseudonocardiaceae</taxon>
        <taxon>Amycolatopsis</taxon>
    </lineage>
</organism>
<evidence type="ECO:0000313" key="1">
    <source>
        <dbReference type="EMBL" id="MFC3510990.1"/>
    </source>
</evidence>
<name>A0ABV7QCD9_9PSEU</name>
<dbReference type="RefSeq" id="WP_377869977.1">
    <property type="nucleotide sequence ID" value="NZ_JBHMAY010000017.1"/>
</dbReference>
<proteinExistence type="predicted"/>
<evidence type="ECO:0008006" key="3">
    <source>
        <dbReference type="Google" id="ProtNLM"/>
    </source>
</evidence>
<accession>A0ABV7QCD9</accession>
<protein>
    <recommendedName>
        <fullName evidence="3">Phage head morphogenesis domain-containing protein</fullName>
    </recommendedName>
</protein>
<comment type="caution">
    <text evidence="1">The sequence shown here is derived from an EMBL/GenBank/DDBJ whole genome shotgun (WGS) entry which is preliminary data.</text>
</comment>
<evidence type="ECO:0000313" key="2">
    <source>
        <dbReference type="Proteomes" id="UP001595764"/>
    </source>
</evidence>
<reference evidence="2" key="1">
    <citation type="journal article" date="2019" name="Int. J. Syst. Evol. Microbiol.">
        <title>The Global Catalogue of Microorganisms (GCM) 10K type strain sequencing project: providing services to taxonomists for standard genome sequencing and annotation.</title>
        <authorList>
            <consortium name="The Broad Institute Genomics Platform"/>
            <consortium name="The Broad Institute Genome Sequencing Center for Infectious Disease"/>
            <person name="Wu L."/>
            <person name="Ma J."/>
        </authorList>
    </citation>
    <scope>NUCLEOTIDE SEQUENCE [LARGE SCALE GENOMIC DNA]</scope>
    <source>
        <strain evidence="2">CGMCC 4.7682</strain>
    </source>
</reference>
<dbReference type="EMBL" id="JBHRWI010000016">
    <property type="protein sequence ID" value="MFC3510990.1"/>
    <property type="molecule type" value="Genomic_DNA"/>
</dbReference>